<dbReference type="Pfam" id="PF22938">
    <property type="entry name" value="Integrase_p58_C"/>
    <property type="match status" value="1"/>
</dbReference>
<feature type="domain" description="Reverse transcriptase" evidence="12">
    <location>
        <begin position="1146"/>
        <end position="1323"/>
    </location>
</feature>
<evidence type="ECO:0000259" key="13">
    <source>
        <dbReference type="PROSITE" id="PS50994"/>
    </source>
</evidence>
<name>A0ABQ8MEI1_LABRO</name>
<dbReference type="InterPro" id="IPR043128">
    <property type="entry name" value="Rev_trsase/Diguanyl_cyclase"/>
</dbReference>
<dbReference type="Gene3D" id="3.30.420.10">
    <property type="entry name" value="Ribonuclease H-like superfamily/Ribonuclease H"/>
    <property type="match status" value="1"/>
</dbReference>
<gene>
    <name evidence="14" type="ORF">H4Q32_006858</name>
</gene>
<evidence type="ECO:0000256" key="1">
    <source>
        <dbReference type="ARBA" id="ARBA00010879"/>
    </source>
</evidence>
<evidence type="ECO:0000256" key="6">
    <source>
        <dbReference type="ARBA" id="ARBA00022759"/>
    </source>
</evidence>
<sequence length="1581" mass="176422">MEFDLTAFTLAPTVEVFNSCRKKDLILIAEFFDIQIQRDTTKQVLKESLYEKLIAAGILPRQAGDDGELQTGVAGSAEIVRDADQEVGLSPNFDSVPHEMIAIKLKEMDLLIKKQECEAEMIRFRMLEKQADRDIEMRKLDLESERLARTPVPHIRPNAVSSPVIMAGSTVTEDFSHTVSSESFDVSKYIRLVPPFREAEVDSYFIAFERIASKLKWPKEMWALLLQCSLTGKAQEVCSALPIEGSLDYETVKSAVLRAYELVPEAYRQKVASLEELQELILLEEFKNCLPSNIVVYLNEQKVTSLANAAVLADEFVLTHKNVFSSGATVKSQVWNSENSVQRVTRSFKGDVPRKSNEGTDKRVCCFFCLDPNHRIADCKAWKQKSGASKPKNVALVESVCVSSDKGETYQPFLFRGTVSLSPDSEFKPVTILRDTGAAQSFISAEVLPFSETSFTGNEVLVRGIGMRCVNVPLHTAYLKSDIVSGLVNFAVREQLPVEGVDLILGNDLAGGIVFPTPIVTYMPKTSQNCDLAEKFPSVFPSCVVTRAQAQKFKEVVDLSNSFLANDMPKASECTLFVAPDHDVDIPSVDEEIDTQTSLKVGRESLAAAQRADASLAKCIKAAESSVYDSNSGVVYFWEEGLLMRKWKPRQEELGWQEVQQIVLPSNYRQQVLKLAHEHLLSGHVGITKTYYRVSRYFFWPGLKNSVTKFCKSCHVCQIASKPNQKIPPAPLCPIPVVNDPFDRLIIDCVGPLPKGKAGHQYILTIMCAATRFVEAIPLRTLRAKVVVKELLKFCTTFGLPRIIQSDQGSNFTSKVFKQALQMLGIGHQMSTAFHPESQGALERFHQTLKAMLRRYCVETGGDWVEGLPYLMFASRETVQESLGFSPTELVFGHTVRGPLKLLSDQLLSPSPKPVPVDEYVTSIREKLCKARDLAKLHLSEAQSKMKDRFEIKSVKRDFSPGDQVLVLLPTPGSILQAKFAGPYLIERKLNETNYVVATPERRCKRRVCHVNRLKAYVSRTSSEESIHQIGSPLACAAATVSVVVKSSTEEEGFQGGDYSIFPTRLQNSAILQDLSGFLSHLTAEQSHDLMDLLSNFSTLFRDVPGRTSVCVHDIDVGDANPIKQHPYRLNPRKREVMQAEVDYLLRHGMAVPSQSPWSSPCLLVPKPDSTFRFCTDYRKVNNITKPDSFPLPRIEDCVDKVGSARYVTKLDLLKGYWQVPLTRRASEISAFVTPDSFLQYTVLAFGMRNAPATFQRMMHQVLSGVPDCEVYLDDIVIHSDDWVQHLETLKGVCKRLETASLTLNLAKCEFAKGTITYLGKQVGQGLVKPVDAKITAILQFPVPSNKRELRRFLGMSGYYRAFCPNFSTLVCPLTDLLSTKREFVWSTDCQFAFEAAKDLLCQAPVLSAPDFSKSFKLQVDASNNGAGAVLLQEDQACVEHPVSYFSRKFVGAQRNYSVIEKEALALLLSLKHFDVYLGNSISPVVVYTDHNPLVFLSRMSGANQRLLRWSLTLQEYSLDIRHKKGVENVMADALSRTANWVPADAHQPSVVSGRPQKLKRYNTAKKQALAADGNAPHSLS</sequence>
<evidence type="ECO:0000259" key="11">
    <source>
        <dbReference type="PROSITE" id="PS50804"/>
    </source>
</evidence>
<keyword evidence="15" id="KW-1185">Reference proteome</keyword>
<comment type="caution">
    <text evidence="14">The sequence shown here is derived from an EMBL/GenBank/DDBJ whole genome shotgun (WGS) entry which is preliminary data.</text>
</comment>
<protein>
    <recommendedName>
        <fullName evidence="9">Gypsy retrotransposon integrase-like protein 1</fullName>
        <ecNumber evidence="2">3.1.26.4</ecNumber>
    </recommendedName>
</protein>
<dbReference type="Proteomes" id="UP000830375">
    <property type="component" value="Unassembled WGS sequence"/>
</dbReference>
<feature type="domain" description="Peptidase A2" evidence="10">
    <location>
        <begin position="430"/>
        <end position="466"/>
    </location>
</feature>
<dbReference type="InterPro" id="IPR041373">
    <property type="entry name" value="RT_RNaseH"/>
</dbReference>
<dbReference type="InterPro" id="IPR036397">
    <property type="entry name" value="RNaseH_sf"/>
</dbReference>
<evidence type="ECO:0000313" key="15">
    <source>
        <dbReference type="Proteomes" id="UP000830375"/>
    </source>
</evidence>
<evidence type="ECO:0000259" key="10">
    <source>
        <dbReference type="PROSITE" id="PS50175"/>
    </source>
</evidence>
<dbReference type="SUPFAM" id="SSF53098">
    <property type="entry name" value="Ribonuclease H-like"/>
    <property type="match status" value="1"/>
</dbReference>
<dbReference type="EMBL" id="JACTAM010000008">
    <property type="protein sequence ID" value="KAI2661300.1"/>
    <property type="molecule type" value="Genomic_DNA"/>
</dbReference>
<comment type="similarity">
    <text evidence="1">Belongs to the beta type-B retroviral polymerase family. HERV class-II K(HML-2) pol subfamily.</text>
</comment>
<dbReference type="InterPro" id="IPR003309">
    <property type="entry name" value="SCAN_dom"/>
</dbReference>
<dbReference type="InterPro" id="IPR000477">
    <property type="entry name" value="RT_dom"/>
</dbReference>
<dbReference type="Pfam" id="PF17921">
    <property type="entry name" value="Integrase_H2C2"/>
    <property type="match status" value="1"/>
</dbReference>
<keyword evidence="4" id="KW-0548">Nucleotidyltransferase</keyword>
<dbReference type="InterPro" id="IPR050951">
    <property type="entry name" value="Retrovirus_Pol_polyprotein"/>
</dbReference>
<dbReference type="Gene3D" id="1.10.340.70">
    <property type="match status" value="1"/>
</dbReference>
<keyword evidence="7" id="KW-0378">Hydrolase</keyword>
<keyword evidence="8" id="KW-0695">RNA-directed DNA polymerase</keyword>
<dbReference type="InterPro" id="IPR054465">
    <property type="entry name" value="Integrase_p58-like_C"/>
</dbReference>
<dbReference type="Gene3D" id="3.30.70.270">
    <property type="match status" value="2"/>
</dbReference>
<evidence type="ECO:0000256" key="7">
    <source>
        <dbReference type="ARBA" id="ARBA00022801"/>
    </source>
</evidence>
<dbReference type="InterPro" id="IPR038269">
    <property type="entry name" value="SCAN_sf"/>
</dbReference>
<evidence type="ECO:0000256" key="5">
    <source>
        <dbReference type="ARBA" id="ARBA00022722"/>
    </source>
</evidence>
<dbReference type="PANTHER" id="PTHR37984">
    <property type="entry name" value="PROTEIN CBG26694"/>
    <property type="match status" value="1"/>
</dbReference>
<dbReference type="InterPro" id="IPR041588">
    <property type="entry name" value="Integrase_H2C2"/>
</dbReference>
<dbReference type="InterPro" id="IPR001995">
    <property type="entry name" value="Peptidase_A2_cat"/>
</dbReference>
<dbReference type="Gene3D" id="1.10.4020.10">
    <property type="entry name" value="DNA breaking-rejoining enzymes"/>
    <property type="match status" value="1"/>
</dbReference>
<evidence type="ECO:0000256" key="9">
    <source>
        <dbReference type="ARBA" id="ARBA00039658"/>
    </source>
</evidence>
<evidence type="ECO:0000256" key="2">
    <source>
        <dbReference type="ARBA" id="ARBA00012180"/>
    </source>
</evidence>
<evidence type="ECO:0000256" key="3">
    <source>
        <dbReference type="ARBA" id="ARBA00022679"/>
    </source>
</evidence>
<dbReference type="PROSITE" id="PS50994">
    <property type="entry name" value="INTEGRASE"/>
    <property type="match status" value="1"/>
</dbReference>
<dbReference type="SUPFAM" id="SSF56672">
    <property type="entry name" value="DNA/RNA polymerases"/>
    <property type="match status" value="1"/>
</dbReference>
<dbReference type="InterPro" id="IPR001584">
    <property type="entry name" value="Integrase_cat-core"/>
</dbReference>
<dbReference type="Gene3D" id="3.10.10.10">
    <property type="entry name" value="HIV Type 1 Reverse Transcriptase, subunit A, domain 1"/>
    <property type="match status" value="1"/>
</dbReference>
<feature type="domain" description="Integrase catalytic" evidence="13">
    <location>
        <begin position="737"/>
        <end position="895"/>
    </location>
</feature>
<dbReference type="EC" id="3.1.26.4" evidence="2"/>
<keyword evidence="6" id="KW-0255">Endonuclease</keyword>
<evidence type="ECO:0000256" key="4">
    <source>
        <dbReference type="ARBA" id="ARBA00022695"/>
    </source>
</evidence>
<dbReference type="InterPro" id="IPR012337">
    <property type="entry name" value="RNaseH-like_sf"/>
</dbReference>
<dbReference type="Pfam" id="PF00078">
    <property type="entry name" value="RVT_1"/>
    <property type="match status" value="1"/>
</dbReference>
<accession>A0ABQ8MEI1</accession>
<dbReference type="SUPFAM" id="SSF47353">
    <property type="entry name" value="Retrovirus capsid dimerization domain-like"/>
    <property type="match status" value="1"/>
</dbReference>
<feature type="domain" description="SCAN box" evidence="11">
    <location>
        <begin position="253"/>
        <end position="316"/>
    </location>
</feature>
<dbReference type="PROSITE" id="PS50878">
    <property type="entry name" value="RT_POL"/>
    <property type="match status" value="1"/>
</dbReference>
<dbReference type="CDD" id="cd01647">
    <property type="entry name" value="RT_LTR"/>
    <property type="match status" value="1"/>
</dbReference>
<keyword evidence="3" id="KW-0808">Transferase</keyword>
<dbReference type="CDD" id="cd09274">
    <property type="entry name" value="RNase_HI_RT_Ty3"/>
    <property type="match status" value="1"/>
</dbReference>
<proteinExistence type="inferred from homology"/>
<dbReference type="PROSITE" id="PS50175">
    <property type="entry name" value="ASP_PROT_RETROV"/>
    <property type="match status" value="1"/>
</dbReference>
<evidence type="ECO:0000256" key="8">
    <source>
        <dbReference type="ARBA" id="ARBA00022918"/>
    </source>
</evidence>
<organism evidence="14 15">
    <name type="scientific">Labeo rohita</name>
    <name type="common">Indian major carp</name>
    <name type="synonym">Cyprinus rohita</name>
    <dbReference type="NCBI Taxonomy" id="84645"/>
    <lineage>
        <taxon>Eukaryota</taxon>
        <taxon>Metazoa</taxon>
        <taxon>Chordata</taxon>
        <taxon>Craniata</taxon>
        <taxon>Vertebrata</taxon>
        <taxon>Euteleostomi</taxon>
        <taxon>Actinopterygii</taxon>
        <taxon>Neopterygii</taxon>
        <taxon>Teleostei</taxon>
        <taxon>Ostariophysi</taxon>
        <taxon>Cypriniformes</taxon>
        <taxon>Cyprinidae</taxon>
        <taxon>Labeoninae</taxon>
        <taxon>Labeonini</taxon>
        <taxon>Labeo</taxon>
    </lineage>
</organism>
<dbReference type="PROSITE" id="PS50804">
    <property type="entry name" value="SCAN_BOX"/>
    <property type="match status" value="1"/>
</dbReference>
<dbReference type="Pfam" id="PF17917">
    <property type="entry name" value="RT_RNaseH"/>
    <property type="match status" value="1"/>
</dbReference>
<dbReference type="PANTHER" id="PTHR37984:SF5">
    <property type="entry name" value="PROTEIN NYNRIN-LIKE"/>
    <property type="match status" value="1"/>
</dbReference>
<evidence type="ECO:0000259" key="12">
    <source>
        <dbReference type="PROSITE" id="PS50878"/>
    </source>
</evidence>
<evidence type="ECO:0000313" key="14">
    <source>
        <dbReference type="EMBL" id="KAI2661300.1"/>
    </source>
</evidence>
<dbReference type="InterPro" id="IPR043502">
    <property type="entry name" value="DNA/RNA_pol_sf"/>
</dbReference>
<reference evidence="14 15" key="1">
    <citation type="submission" date="2022-01" db="EMBL/GenBank/DDBJ databases">
        <title>A high-quality chromosome-level genome assembly of rohu carp, Labeo rohita.</title>
        <authorList>
            <person name="Arick M.A. II"/>
            <person name="Hsu C.-Y."/>
            <person name="Magbanua Z."/>
            <person name="Pechanova O."/>
            <person name="Grover C."/>
            <person name="Miller E."/>
            <person name="Thrash A."/>
            <person name="Ezzel L."/>
            <person name="Alam S."/>
            <person name="Benzie J."/>
            <person name="Hamilton M."/>
            <person name="Karsi A."/>
            <person name="Lawrence M.L."/>
            <person name="Peterson D.G."/>
        </authorList>
    </citation>
    <scope>NUCLEOTIDE SEQUENCE [LARGE SCALE GENOMIC DNA]</scope>
    <source>
        <strain evidence="15">BAU-BD-2019</strain>
        <tissue evidence="14">Blood</tissue>
    </source>
</reference>
<keyword evidence="5" id="KW-0540">Nuclease</keyword>
<dbReference type="Pfam" id="PF00665">
    <property type="entry name" value="rve"/>
    <property type="match status" value="1"/>
</dbReference>